<organism evidence="3 4">
    <name type="scientific">Isoalcanivorax beigongshangi</name>
    <dbReference type="NCBI Taxonomy" id="3238810"/>
    <lineage>
        <taxon>Bacteria</taxon>
        <taxon>Pseudomonadati</taxon>
        <taxon>Pseudomonadota</taxon>
        <taxon>Gammaproteobacteria</taxon>
        <taxon>Oceanospirillales</taxon>
        <taxon>Alcanivoracaceae</taxon>
        <taxon>Isoalcanivorax</taxon>
    </lineage>
</organism>
<dbReference type="InterPro" id="IPR050563">
    <property type="entry name" value="4-hydroxybenzoyl-CoA_TE"/>
</dbReference>
<dbReference type="SUPFAM" id="SSF54637">
    <property type="entry name" value="Thioesterase/thiol ester dehydrase-isomerase"/>
    <property type="match status" value="1"/>
</dbReference>
<dbReference type="EMBL" id="JBGCUO010000001">
    <property type="protein sequence ID" value="MEY1662266.1"/>
    <property type="molecule type" value="Genomic_DNA"/>
</dbReference>
<dbReference type="Pfam" id="PF13279">
    <property type="entry name" value="4HBT_2"/>
    <property type="match status" value="1"/>
</dbReference>
<dbReference type="EC" id="3.1.2.-" evidence="3"/>
<evidence type="ECO:0000313" key="3">
    <source>
        <dbReference type="EMBL" id="MEY1662266.1"/>
    </source>
</evidence>
<dbReference type="Gene3D" id="3.10.129.10">
    <property type="entry name" value="Hotdog Thioesterase"/>
    <property type="match status" value="1"/>
</dbReference>
<reference evidence="3 4" key="1">
    <citation type="submission" date="2024-07" db="EMBL/GenBank/DDBJ databases">
        <authorList>
            <person name="Ren Q."/>
        </authorList>
    </citation>
    <scope>NUCLEOTIDE SEQUENCE [LARGE SCALE GENOMIC DNA]</scope>
    <source>
        <strain evidence="3 4">REN37</strain>
    </source>
</reference>
<gene>
    <name evidence="3" type="ORF">AB5I84_08915</name>
</gene>
<name>A0ABV4AKG6_9GAMM</name>
<dbReference type="PANTHER" id="PTHR31793:SF27">
    <property type="entry name" value="NOVEL THIOESTERASE SUPERFAMILY DOMAIN AND SAPOSIN A-TYPE DOMAIN CONTAINING PROTEIN (0610012H03RIK)"/>
    <property type="match status" value="1"/>
</dbReference>
<dbReference type="InterPro" id="IPR029069">
    <property type="entry name" value="HotDog_dom_sf"/>
</dbReference>
<keyword evidence="4" id="KW-1185">Reference proteome</keyword>
<accession>A0ABV4AKG6</accession>
<dbReference type="CDD" id="cd00586">
    <property type="entry name" value="4HBT"/>
    <property type="match status" value="1"/>
</dbReference>
<dbReference type="Proteomes" id="UP001562065">
    <property type="component" value="Unassembled WGS sequence"/>
</dbReference>
<evidence type="ECO:0000256" key="1">
    <source>
        <dbReference type="ARBA" id="ARBA00005953"/>
    </source>
</evidence>
<dbReference type="RefSeq" id="WP_369455502.1">
    <property type="nucleotide sequence ID" value="NZ_JBGCUO010000001.1"/>
</dbReference>
<evidence type="ECO:0000313" key="4">
    <source>
        <dbReference type="Proteomes" id="UP001562065"/>
    </source>
</evidence>
<dbReference type="PANTHER" id="PTHR31793">
    <property type="entry name" value="4-HYDROXYBENZOYL-COA THIOESTERASE FAMILY MEMBER"/>
    <property type="match status" value="1"/>
</dbReference>
<sequence>MREPRGQRANYRYFAPITTRWHDNDAYGHINNVVYYSYFDTVVNQFLIAQGLDLKDDSTRALVVSSGCQYHAEAAYPDALEGALKVRRLGNSSVEYGCAVFRQGDPQPAAEGFLVHVFVDRHHRPCPIPAALRAALATLENP</sequence>
<protein>
    <submittedName>
        <fullName evidence="3">Acyl-CoA thioesterase</fullName>
        <ecNumber evidence="3">3.1.2.-</ecNumber>
    </submittedName>
</protein>
<dbReference type="GO" id="GO:0016787">
    <property type="term" value="F:hydrolase activity"/>
    <property type="evidence" value="ECO:0007669"/>
    <property type="project" value="UniProtKB-KW"/>
</dbReference>
<proteinExistence type="inferred from homology"/>
<evidence type="ECO:0000256" key="2">
    <source>
        <dbReference type="ARBA" id="ARBA00022801"/>
    </source>
</evidence>
<comment type="similarity">
    <text evidence="1">Belongs to the 4-hydroxybenzoyl-CoA thioesterase family.</text>
</comment>
<keyword evidence="2 3" id="KW-0378">Hydrolase</keyword>
<comment type="caution">
    <text evidence="3">The sequence shown here is derived from an EMBL/GenBank/DDBJ whole genome shotgun (WGS) entry which is preliminary data.</text>
</comment>